<keyword evidence="4" id="KW-1185">Reference proteome</keyword>
<feature type="compositionally biased region" description="Basic and acidic residues" evidence="1">
    <location>
        <begin position="189"/>
        <end position="198"/>
    </location>
</feature>
<accession>A0A918BUP6</accession>
<evidence type="ECO:0000256" key="1">
    <source>
        <dbReference type="SAM" id="MobiDB-lite"/>
    </source>
</evidence>
<gene>
    <name evidence="3" type="ORF">GCM10010280_43440</name>
</gene>
<proteinExistence type="predicted"/>
<dbReference type="Pfam" id="PF07179">
    <property type="entry name" value="SseB"/>
    <property type="match status" value="1"/>
</dbReference>
<reference evidence="3" key="2">
    <citation type="submission" date="2020-09" db="EMBL/GenBank/DDBJ databases">
        <authorList>
            <person name="Sun Q."/>
            <person name="Ohkuma M."/>
        </authorList>
    </citation>
    <scope>NUCLEOTIDE SEQUENCE</scope>
    <source>
        <strain evidence="3">JCM 4403</strain>
    </source>
</reference>
<dbReference type="RefSeq" id="WP_189559625.1">
    <property type="nucleotide sequence ID" value="NZ_BMTU01000008.1"/>
</dbReference>
<dbReference type="InterPro" id="IPR047659">
    <property type="entry name" value="T7SS_assoc"/>
</dbReference>
<sequence length="211" mass="22350">MSERSGTAMPTPPDDIVEAARLAPDHWISMIDPGWDGEGVPPDRVVVGRWRTGATGEIEEWEDNEAYRPSPESLGWPEPTDDVDKALQLAVTGYGPPEDVLRALATAEVAVLTLPDGSLVTAAVEDGGLVVPVFTASPHLAGVGGFAFERVTVPALLDRLPPGHALYLNPAGPAGSVLEADQLAETIDDGTRPEERVRAAHRPVPPVRPLP</sequence>
<feature type="domain" description="SseB protein N-terminal" evidence="2">
    <location>
        <begin position="84"/>
        <end position="184"/>
    </location>
</feature>
<dbReference type="Proteomes" id="UP000656732">
    <property type="component" value="Unassembled WGS sequence"/>
</dbReference>
<feature type="region of interest" description="Disordered" evidence="1">
    <location>
        <begin position="187"/>
        <end position="211"/>
    </location>
</feature>
<dbReference type="NCBIfam" id="NF033532">
    <property type="entry name" value="lone7para_assoc"/>
    <property type="match status" value="1"/>
</dbReference>
<evidence type="ECO:0000313" key="3">
    <source>
        <dbReference type="EMBL" id="GGQ91063.1"/>
    </source>
</evidence>
<dbReference type="InterPro" id="IPR009839">
    <property type="entry name" value="SseB_N"/>
</dbReference>
<dbReference type="EMBL" id="BMTU01000008">
    <property type="protein sequence ID" value="GGQ91063.1"/>
    <property type="molecule type" value="Genomic_DNA"/>
</dbReference>
<reference evidence="3" key="1">
    <citation type="journal article" date="2014" name="Int. J. Syst. Evol. Microbiol.">
        <title>Complete genome sequence of Corynebacterium casei LMG S-19264T (=DSM 44701T), isolated from a smear-ripened cheese.</title>
        <authorList>
            <consortium name="US DOE Joint Genome Institute (JGI-PGF)"/>
            <person name="Walter F."/>
            <person name="Albersmeier A."/>
            <person name="Kalinowski J."/>
            <person name="Ruckert C."/>
        </authorList>
    </citation>
    <scope>NUCLEOTIDE SEQUENCE</scope>
    <source>
        <strain evidence="3">JCM 4403</strain>
    </source>
</reference>
<protein>
    <recommendedName>
        <fullName evidence="2">SseB protein N-terminal domain-containing protein</fullName>
    </recommendedName>
</protein>
<evidence type="ECO:0000313" key="4">
    <source>
        <dbReference type="Proteomes" id="UP000656732"/>
    </source>
</evidence>
<evidence type="ECO:0000259" key="2">
    <source>
        <dbReference type="Pfam" id="PF07179"/>
    </source>
</evidence>
<name>A0A918BUP6_9ACTN</name>
<dbReference type="AlphaFoldDB" id="A0A918BUP6"/>
<organism evidence="3 4">
    <name type="scientific">Streptomyces pilosus</name>
    <dbReference type="NCBI Taxonomy" id="28893"/>
    <lineage>
        <taxon>Bacteria</taxon>
        <taxon>Bacillati</taxon>
        <taxon>Actinomycetota</taxon>
        <taxon>Actinomycetes</taxon>
        <taxon>Kitasatosporales</taxon>
        <taxon>Streptomycetaceae</taxon>
        <taxon>Streptomyces</taxon>
    </lineage>
</organism>
<comment type="caution">
    <text evidence="3">The sequence shown here is derived from an EMBL/GenBank/DDBJ whole genome shotgun (WGS) entry which is preliminary data.</text>
</comment>